<evidence type="ECO:0000256" key="1">
    <source>
        <dbReference type="SAM" id="MobiDB-lite"/>
    </source>
</evidence>
<dbReference type="AlphaFoldDB" id="A0A319DR56"/>
<protein>
    <submittedName>
        <fullName evidence="2">Uncharacterized protein</fullName>
    </submittedName>
</protein>
<feature type="compositionally biased region" description="Basic and acidic residues" evidence="1">
    <location>
        <begin position="12"/>
        <end position="31"/>
    </location>
</feature>
<name>A0A319DR56_9EURO</name>
<gene>
    <name evidence="2" type="ORF">BO71DRAFT_424534</name>
</gene>
<dbReference type="EMBL" id="KZ825797">
    <property type="protein sequence ID" value="PYI00121.1"/>
    <property type="molecule type" value="Genomic_DNA"/>
</dbReference>
<dbReference type="VEuPathDB" id="FungiDB:BO71DRAFT_424534"/>
<feature type="region of interest" description="Disordered" evidence="1">
    <location>
        <begin position="1"/>
        <end position="83"/>
    </location>
</feature>
<evidence type="ECO:0000313" key="2">
    <source>
        <dbReference type="EMBL" id="PYI00121.1"/>
    </source>
</evidence>
<keyword evidence="3" id="KW-1185">Reference proteome</keyword>
<sequence length="155" mass="16809">MKGPDGTIWGGRWRDDTRDMGDDGKRPSTRDRRNKMQACDANSTRAFMDRSLSSASPSGGDKPDKGESLDAASPPLVGRRRAGVGRVTHWLPHRLPLRAAADALAPGAYHMTPAAENRNCRRSPSAAESSAPMQAPLLHNCVAYCTAYHVMHTTI</sequence>
<organism evidence="2 3">
    <name type="scientific">Aspergillus ellipticus CBS 707.79</name>
    <dbReference type="NCBI Taxonomy" id="1448320"/>
    <lineage>
        <taxon>Eukaryota</taxon>
        <taxon>Fungi</taxon>
        <taxon>Dikarya</taxon>
        <taxon>Ascomycota</taxon>
        <taxon>Pezizomycotina</taxon>
        <taxon>Eurotiomycetes</taxon>
        <taxon>Eurotiomycetidae</taxon>
        <taxon>Eurotiales</taxon>
        <taxon>Aspergillaceae</taxon>
        <taxon>Aspergillus</taxon>
        <taxon>Aspergillus subgen. Circumdati</taxon>
    </lineage>
</organism>
<proteinExistence type="predicted"/>
<feature type="compositionally biased region" description="Polar residues" evidence="1">
    <location>
        <begin position="40"/>
        <end position="57"/>
    </location>
</feature>
<reference evidence="2 3" key="1">
    <citation type="submission" date="2018-02" db="EMBL/GenBank/DDBJ databases">
        <title>The genomes of Aspergillus section Nigri reveals drivers in fungal speciation.</title>
        <authorList>
            <consortium name="DOE Joint Genome Institute"/>
            <person name="Vesth T.C."/>
            <person name="Nybo J."/>
            <person name="Theobald S."/>
            <person name="Brandl J."/>
            <person name="Frisvad J.C."/>
            <person name="Nielsen K.F."/>
            <person name="Lyhne E.K."/>
            <person name="Kogle M.E."/>
            <person name="Kuo A."/>
            <person name="Riley R."/>
            <person name="Clum A."/>
            <person name="Nolan M."/>
            <person name="Lipzen A."/>
            <person name="Salamov A."/>
            <person name="Henrissat B."/>
            <person name="Wiebenga A."/>
            <person name="De vries R.P."/>
            <person name="Grigoriev I.V."/>
            <person name="Mortensen U.H."/>
            <person name="Andersen M.R."/>
            <person name="Baker S.E."/>
        </authorList>
    </citation>
    <scope>NUCLEOTIDE SEQUENCE [LARGE SCALE GENOMIC DNA]</scope>
    <source>
        <strain evidence="2 3">CBS 707.79</strain>
    </source>
</reference>
<accession>A0A319DR56</accession>
<evidence type="ECO:0000313" key="3">
    <source>
        <dbReference type="Proteomes" id="UP000247810"/>
    </source>
</evidence>
<dbReference type="Proteomes" id="UP000247810">
    <property type="component" value="Unassembled WGS sequence"/>
</dbReference>